<feature type="region of interest" description="Disordered" evidence="1">
    <location>
        <begin position="71"/>
        <end position="100"/>
    </location>
</feature>
<organism evidence="3 4">
    <name type="scientific">Boletus reticuloceps</name>
    <dbReference type="NCBI Taxonomy" id="495285"/>
    <lineage>
        <taxon>Eukaryota</taxon>
        <taxon>Fungi</taxon>
        <taxon>Dikarya</taxon>
        <taxon>Basidiomycota</taxon>
        <taxon>Agaricomycotina</taxon>
        <taxon>Agaricomycetes</taxon>
        <taxon>Agaricomycetidae</taxon>
        <taxon>Boletales</taxon>
        <taxon>Boletineae</taxon>
        <taxon>Boletaceae</taxon>
        <taxon>Boletoideae</taxon>
        <taxon>Boletus</taxon>
    </lineage>
</organism>
<evidence type="ECO:0000256" key="1">
    <source>
        <dbReference type="SAM" id="MobiDB-lite"/>
    </source>
</evidence>
<evidence type="ECO:0000313" key="4">
    <source>
        <dbReference type="Proteomes" id="UP000683000"/>
    </source>
</evidence>
<dbReference type="Pfam" id="PF17667">
    <property type="entry name" value="Pkinase_fungal"/>
    <property type="match status" value="1"/>
</dbReference>
<proteinExistence type="predicted"/>
<dbReference type="EMBL" id="JAGFBS010000103">
    <property type="protein sequence ID" value="KAG6369150.1"/>
    <property type="molecule type" value="Genomic_DNA"/>
</dbReference>
<evidence type="ECO:0000259" key="2">
    <source>
        <dbReference type="Pfam" id="PF17667"/>
    </source>
</evidence>
<keyword evidence="4" id="KW-1185">Reference proteome</keyword>
<dbReference type="Proteomes" id="UP000683000">
    <property type="component" value="Unassembled WGS sequence"/>
</dbReference>
<sequence length="241" mass="26740">MAFQGTFPFMAGELLSDDGRKGKVIHQAHHDLESFFWVLWIICVNMNGPYYMHQIWKDKLEDLTKELLSNTPKSGTAACRSASRSAAKHNTAPANPTNPTLCTPQLLPAPAVSKPLTTIVTVRQQDTCHIPDLATHIPSDGGSQPPVWATPGVHKCGAGDVSEWKRNIPIPWFYNCLSPYFRNAGQKFKDGFMKLCDHFAQDTKKTPITHATFLMILKDMCDSIPAGIDHPSDEKVIIKEA</sequence>
<dbReference type="OrthoDB" id="5584477at2759"/>
<dbReference type="AlphaFoldDB" id="A0A8I2YC30"/>
<comment type="caution">
    <text evidence="3">The sequence shown here is derived from an EMBL/GenBank/DDBJ whole genome shotgun (WGS) entry which is preliminary data.</text>
</comment>
<accession>A0A8I2YC30</accession>
<dbReference type="InterPro" id="IPR040976">
    <property type="entry name" value="Pkinase_fungal"/>
</dbReference>
<protein>
    <recommendedName>
        <fullName evidence="2">Fungal-type protein kinase domain-containing protein</fullName>
    </recommendedName>
</protein>
<feature type="domain" description="Fungal-type protein kinase" evidence="2">
    <location>
        <begin position="4"/>
        <end position="43"/>
    </location>
</feature>
<gene>
    <name evidence="3" type="ORF">JVT61DRAFT_1409</name>
</gene>
<name>A0A8I2YC30_9AGAM</name>
<evidence type="ECO:0000313" key="3">
    <source>
        <dbReference type="EMBL" id="KAG6369150.1"/>
    </source>
</evidence>
<reference evidence="3" key="1">
    <citation type="submission" date="2021-03" db="EMBL/GenBank/DDBJ databases">
        <title>Evolutionary innovations through gain and loss of genes in the ectomycorrhizal Boletales.</title>
        <authorList>
            <person name="Wu G."/>
            <person name="Miyauchi S."/>
            <person name="Morin E."/>
            <person name="Yang Z.-L."/>
            <person name="Xu J."/>
            <person name="Martin F.M."/>
        </authorList>
    </citation>
    <scope>NUCLEOTIDE SEQUENCE</scope>
    <source>
        <strain evidence="3">BR01</strain>
    </source>
</reference>